<reference evidence="3" key="2">
    <citation type="submission" date="2025-09" db="UniProtKB">
        <authorList>
            <consortium name="Ensembl"/>
        </authorList>
    </citation>
    <scope>IDENTIFICATION</scope>
</reference>
<evidence type="ECO:0000259" key="2">
    <source>
        <dbReference type="Pfam" id="PF01498"/>
    </source>
</evidence>
<evidence type="ECO:0000313" key="3">
    <source>
        <dbReference type="Ensembl" id="ENSSGRP00000103518.1"/>
    </source>
</evidence>
<dbReference type="Pfam" id="PF01498">
    <property type="entry name" value="HTH_Tnp_Tc3_2"/>
    <property type="match status" value="1"/>
</dbReference>
<dbReference type="InterPro" id="IPR009057">
    <property type="entry name" value="Homeodomain-like_sf"/>
</dbReference>
<feature type="region of interest" description="Disordered" evidence="1">
    <location>
        <begin position="40"/>
        <end position="59"/>
    </location>
</feature>
<evidence type="ECO:0000256" key="1">
    <source>
        <dbReference type="SAM" id="MobiDB-lite"/>
    </source>
</evidence>
<accession>A0A672SN36</accession>
<dbReference type="Proteomes" id="UP000472262">
    <property type="component" value="Unassembled WGS sequence"/>
</dbReference>
<feature type="domain" description="Transposase Tc1-like" evidence="2">
    <location>
        <begin position="56"/>
        <end position="107"/>
    </location>
</feature>
<name>A0A672SN36_SINGR</name>
<organism evidence="3 4">
    <name type="scientific">Sinocyclocheilus grahami</name>
    <name type="common">Dianchi golden-line fish</name>
    <name type="synonym">Barbus grahami</name>
    <dbReference type="NCBI Taxonomy" id="75366"/>
    <lineage>
        <taxon>Eukaryota</taxon>
        <taxon>Metazoa</taxon>
        <taxon>Chordata</taxon>
        <taxon>Craniata</taxon>
        <taxon>Vertebrata</taxon>
        <taxon>Euteleostomi</taxon>
        <taxon>Actinopterygii</taxon>
        <taxon>Neopterygii</taxon>
        <taxon>Teleostei</taxon>
        <taxon>Ostariophysi</taxon>
        <taxon>Cypriniformes</taxon>
        <taxon>Cyprinidae</taxon>
        <taxon>Cyprininae</taxon>
        <taxon>Sinocyclocheilus</taxon>
    </lineage>
</organism>
<dbReference type="GO" id="GO:0003677">
    <property type="term" value="F:DNA binding"/>
    <property type="evidence" value="ECO:0007669"/>
    <property type="project" value="InterPro"/>
</dbReference>
<dbReference type="Gene3D" id="1.10.10.10">
    <property type="entry name" value="Winged helix-like DNA-binding domain superfamily/Winged helix DNA-binding domain"/>
    <property type="match status" value="1"/>
</dbReference>
<dbReference type="GO" id="GO:0006313">
    <property type="term" value="P:DNA transposition"/>
    <property type="evidence" value="ECO:0007669"/>
    <property type="project" value="InterPro"/>
</dbReference>
<dbReference type="OMA" id="ISKIWCK"/>
<evidence type="ECO:0000313" key="4">
    <source>
        <dbReference type="Proteomes" id="UP000472262"/>
    </source>
</evidence>
<reference evidence="3" key="1">
    <citation type="submission" date="2025-08" db="UniProtKB">
        <authorList>
            <consortium name="Ensembl"/>
        </authorList>
    </citation>
    <scope>IDENTIFICATION</scope>
</reference>
<sequence length="138" mass="16497">MERIIKLLQEENPSRRVAKEVGCSQSAISKIWCKYKQNGKVTKGKHTGRPRKTSKKCTTKQMKHKWAETGCVCDRTIRNRLNEMRFKYRKVKRKPALTPKQKKTRLQRKKDQGKWQCLLQQSMHKCTLTFWTLFSFHQ</sequence>
<dbReference type="Ensembl" id="ENSSGRT00000110056.1">
    <property type="protein sequence ID" value="ENSSGRP00000103518.1"/>
    <property type="gene ID" value="ENSSGRG00000051380.1"/>
</dbReference>
<proteinExistence type="predicted"/>
<dbReference type="InterPro" id="IPR036388">
    <property type="entry name" value="WH-like_DNA-bd_sf"/>
</dbReference>
<dbReference type="SUPFAM" id="SSF46689">
    <property type="entry name" value="Homeodomain-like"/>
    <property type="match status" value="1"/>
</dbReference>
<feature type="compositionally biased region" description="Basic residues" evidence="1">
    <location>
        <begin position="42"/>
        <end position="59"/>
    </location>
</feature>
<dbReference type="InParanoid" id="A0A672SN36"/>
<protein>
    <recommendedName>
        <fullName evidence="2">Transposase Tc1-like domain-containing protein</fullName>
    </recommendedName>
</protein>
<dbReference type="InterPro" id="IPR002492">
    <property type="entry name" value="Transposase_Tc1-like"/>
</dbReference>
<dbReference type="AlphaFoldDB" id="A0A672SN36"/>
<keyword evidence="4" id="KW-1185">Reference proteome</keyword>
<dbReference type="GO" id="GO:0015074">
    <property type="term" value="P:DNA integration"/>
    <property type="evidence" value="ECO:0007669"/>
    <property type="project" value="InterPro"/>
</dbReference>